<dbReference type="Proteomes" id="UP000075903">
    <property type="component" value="Unassembled WGS sequence"/>
</dbReference>
<evidence type="ECO:0000313" key="2">
    <source>
        <dbReference type="Proteomes" id="UP000075903"/>
    </source>
</evidence>
<evidence type="ECO:0000313" key="1">
    <source>
        <dbReference type="EnsemblMetazoa" id="AMEM017984-PA"/>
    </source>
</evidence>
<accession>A0A182VNI4</accession>
<reference evidence="1" key="1">
    <citation type="submission" date="2020-05" db="UniProtKB">
        <authorList>
            <consortium name="EnsemblMetazoa"/>
        </authorList>
    </citation>
    <scope>IDENTIFICATION</scope>
    <source>
        <strain evidence="1">MAF</strain>
    </source>
</reference>
<name>A0A182VNI4_ANOME</name>
<dbReference type="AlphaFoldDB" id="A0A182VNI4"/>
<protein>
    <submittedName>
        <fullName evidence="1">Uncharacterized protein</fullName>
    </submittedName>
</protein>
<proteinExistence type="predicted"/>
<sequence length="289" mass="32376">MENDSSMSQIANAFSSRLTPLRHVVEDVLYRQIVDAVRAAAEIEHDQVAELERHLRECRIAHVGQQAQVQLAHVAAIVCEQAAHQPGIGNALAIDVPQPHQTLDRRNAVVGNHPAPVEDERLELRNRAGDLYQCVVVQRQRFGQIEMGEPRLSTQQIDNARLVGGNLFTHHQRQAAQREGANVGQAAEKHIVDRCTGEEEMAQPIAGRSHKLENVIQHEHALPRLDAAETLRHVERIKLWGQLYQLVEVKVLEAIVARQAKVPQLGHDEIPRDRGVLDQLPRLEQIGTV</sequence>
<keyword evidence="2" id="KW-1185">Reference proteome</keyword>
<organism evidence="1 2">
    <name type="scientific">Anopheles merus</name>
    <name type="common">Mosquito</name>
    <dbReference type="NCBI Taxonomy" id="30066"/>
    <lineage>
        <taxon>Eukaryota</taxon>
        <taxon>Metazoa</taxon>
        <taxon>Ecdysozoa</taxon>
        <taxon>Arthropoda</taxon>
        <taxon>Hexapoda</taxon>
        <taxon>Insecta</taxon>
        <taxon>Pterygota</taxon>
        <taxon>Neoptera</taxon>
        <taxon>Endopterygota</taxon>
        <taxon>Diptera</taxon>
        <taxon>Nematocera</taxon>
        <taxon>Culicoidea</taxon>
        <taxon>Culicidae</taxon>
        <taxon>Anophelinae</taxon>
        <taxon>Anopheles</taxon>
    </lineage>
</organism>
<dbReference type="EnsemblMetazoa" id="AMEM017984-RA">
    <property type="protein sequence ID" value="AMEM017984-PA"/>
    <property type="gene ID" value="AMEM017984"/>
</dbReference>
<dbReference type="VEuPathDB" id="VectorBase:AMEM017984"/>